<protein>
    <recommendedName>
        <fullName evidence="2">DNA-directed RNA polymerase</fullName>
        <ecNumber evidence="2">2.7.7.6</ecNumber>
    </recommendedName>
</protein>
<dbReference type="EC" id="2.7.7.6" evidence="2"/>
<evidence type="ECO:0000256" key="8">
    <source>
        <dbReference type="ARBA" id="ARBA00023163"/>
    </source>
</evidence>
<dbReference type="PANTHER" id="PTHR16223:SF215">
    <property type="entry name" value="OS02G0564700 PROTEIN"/>
    <property type="match status" value="1"/>
</dbReference>
<dbReference type="GO" id="GO:0006357">
    <property type="term" value="P:regulation of transcription by RNA polymerase II"/>
    <property type="evidence" value="ECO:0000318"/>
    <property type="project" value="GO_Central"/>
</dbReference>
<keyword evidence="9" id="KW-0539">Nucleus</keyword>
<evidence type="ECO:0000256" key="5">
    <source>
        <dbReference type="ARBA" id="ARBA00022695"/>
    </source>
</evidence>
<evidence type="ECO:0000313" key="13">
    <source>
        <dbReference type="Proteomes" id="UP000008311"/>
    </source>
</evidence>
<dbReference type="Gene3D" id="2.40.270.10">
    <property type="entry name" value="DNA-directed RNA polymerase, subunit 2, domain 6"/>
    <property type="match status" value="1"/>
</dbReference>
<dbReference type="GO" id="GO:0000978">
    <property type="term" value="F:RNA polymerase II cis-regulatory region sequence-specific DNA binding"/>
    <property type="evidence" value="ECO:0000318"/>
    <property type="project" value="GO_Central"/>
</dbReference>
<comment type="subcellular location">
    <subcellularLocation>
        <location evidence="1">Nucleus</location>
    </subcellularLocation>
</comment>
<evidence type="ECO:0000256" key="2">
    <source>
        <dbReference type="ARBA" id="ARBA00012418"/>
    </source>
</evidence>
<keyword evidence="8" id="KW-0804">Transcription</keyword>
<evidence type="ECO:0000256" key="3">
    <source>
        <dbReference type="ARBA" id="ARBA00022478"/>
    </source>
</evidence>
<dbReference type="SUPFAM" id="SSF47459">
    <property type="entry name" value="HLH, helix-loop-helix DNA-binding domain"/>
    <property type="match status" value="1"/>
</dbReference>
<dbReference type="InterPro" id="IPR045843">
    <property type="entry name" value="IND-like"/>
</dbReference>
<feature type="region of interest" description="Disordered" evidence="10">
    <location>
        <begin position="339"/>
        <end position="361"/>
    </location>
</feature>
<evidence type="ECO:0000256" key="1">
    <source>
        <dbReference type="ARBA" id="ARBA00004123"/>
    </source>
</evidence>
<keyword evidence="13" id="KW-1185">Reference proteome</keyword>
<feature type="domain" description="BHLH" evidence="11">
    <location>
        <begin position="357"/>
        <end position="406"/>
    </location>
</feature>
<evidence type="ECO:0000256" key="9">
    <source>
        <dbReference type="ARBA" id="ARBA00023242"/>
    </source>
</evidence>
<dbReference type="AlphaFoldDB" id="B9RR32"/>
<dbReference type="GO" id="GO:0000428">
    <property type="term" value="C:DNA-directed RNA polymerase complex"/>
    <property type="evidence" value="ECO:0007669"/>
    <property type="project" value="UniProtKB-KW"/>
</dbReference>
<dbReference type="Gene3D" id="2.40.50.150">
    <property type="match status" value="1"/>
</dbReference>
<keyword evidence="7" id="KW-0238">DNA-binding</keyword>
<dbReference type="GO" id="GO:0080147">
    <property type="term" value="P:root hair cell development"/>
    <property type="evidence" value="ECO:0007669"/>
    <property type="project" value="UniProtKB-ARBA"/>
</dbReference>
<dbReference type="InterPro" id="IPR014724">
    <property type="entry name" value="RNA_pol_RPB2_OB-fold"/>
</dbReference>
<dbReference type="eggNOG" id="KOG0214">
    <property type="taxonomic scope" value="Eukaryota"/>
</dbReference>
<dbReference type="GO" id="GO:0000981">
    <property type="term" value="F:DNA-binding transcription factor activity, RNA polymerase II-specific"/>
    <property type="evidence" value="ECO:0000318"/>
    <property type="project" value="GO_Central"/>
</dbReference>
<keyword evidence="5" id="KW-0548">Nucleotidyltransferase</keyword>
<dbReference type="InterPro" id="IPR036638">
    <property type="entry name" value="HLH_DNA-bd_sf"/>
</dbReference>
<gene>
    <name evidence="12" type="ORF">RCOM_0708760</name>
</gene>
<evidence type="ECO:0000256" key="10">
    <source>
        <dbReference type="SAM" id="MobiDB-lite"/>
    </source>
</evidence>
<evidence type="ECO:0000256" key="4">
    <source>
        <dbReference type="ARBA" id="ARBA00022679"/>
    </source>
</evidence>
<dbReference type="GO" id="GO:0046983">
    <property type="term" value="F:protein dimerization activity"/>
    <property type="evidence" value="ECO:0007669"/>
    <property type="project" value="InterPro"/>
</dbReference>
<reference evidence="13" key="1">
    <citation type="journal article" date="2010" name="Nat. Biotechnol.">
        <title>Draft genome sequence of the oilseed species Ricinus communis.</title>
        <authorList>
            <person name="Chan A.P."/>
            <person name="Crabtree J."/>
            <person name="Zhao Q."/>
            <person name="Lorenzi H."/>
            <person name="Orvis J."/>
            <person name="Puiu D."/>
            <person name="Melake-Berhan A."/>
            <person name="Jones K.M."/>
            <person name="Redman J."/>
            <person name="Chen G."/>
            <person name="Cahoon E.B."/>
            <person name="Gedil M."/>
            <person name="Stanke M."/>
            <person name="Haas B.J."/>
            <person name="Wortman J.R."/>
            <person name="Fraser-Liggett C.M."/>
            <person name="Ravel J."/>
            <person name="Rabinowicz P.D."/>
        </authorList>
    </citation>
    <scope>NUCLEOTIDE SEQUENCE [LARGE SCALE GENOMIC DNA]</scope>
    <source>
        <strain evidence="13">cv. Hale</strain>
    </source>
</reference>
<dbReference type="PANTHER" id="PTHR16223">
    <property type="entry name" value="TRANSCRIPTION FACTOR BHLH83-RELATED"/>
    <property type="match status" value="1"/>
</dbReference>
<dbReference type="SMART" id="SM00353">
    <property type="entry name" value="HLH"/>
    <property type="match status" value="1"/>
</dbReference>
<dbReference type="GO" id="GO:0003899">
    <property type="term" value="F:DNA-directed RNA polymerase activity"/>
    <property type="evidence" value="ECO:0007669"/>
    <property type="project" value="UniProtKB-EC"/>
</dbReference>
<keyword evidence="3 12" id="KW-0240">DNA-directed RNA polymerase</keyword>
<dbReference type="SUPFAM" id="SSF64484">
    <property type="entry name" value="beta and beta-prime subunits of DNA dependent RNA-polymerase"/>
    <property type="match status" value="1"/>
</dbReference>
<accession>B9RR32</accession>
<evidence type="ECO:0000256" key="7">
    <source>
        <dbReference type="ARBA" id="ARBA00023125"/>
    </source>
</evidence>
<evidence type="ECO:0000256" key="6">
    <source>
        <dbReference type="ARBA" id="ARBA00023015"/>
    </source>
</evidence>
<sequence length="592" mass="64591">MPWEGYNFEDAVLISERLTHVTSQGPERITNEIPHLEAHLLRNLDKNGIVMLGSWWLVMDEYIDRLFSSSPWADGDAKERSCWDYSETGQLNVSVSTSLRLHENDKGNSLLSVTSSEQNIDCLPAQDTPSLGLDSESDYVVDKGLFSGKAQSQKEGQNCNHDPSPMINGSLKMKNMGLQYDTALPTLNSVGLSYSKQLPVLDDLTSPLSFTKANRAGLNDSARFEYQRSFKDVQNPSSMTQLWPSTSFEDVSSLSAAMGQDTTQQFDLQGNLGDDLDFLGRRYISMDNILQLDKLSASVVSKDKENLQGYPLSRFTVGSNMTMTTNGVSYLSQTASTAPAASCNGTGKPRVRARRGQATDPHSIAERLRREKIAERMKNLQELVPNSSKVDKASMLDEIIEYVKFLQLQVKVLSMSRLGATGAVIPLITDGQAEGSNSLSLSTSAGLGIDVAPSSDQIAFEHEVLKLLESNVTKAIQYLQGKGFCLMPIALAAAISSGKASLSCNSPDDKKKIRFNTDIVHDNNGSSRSSSSSSCNFSGTETCQVSYDCNIMTEQLGSKGMVGNGCNGILKLEDAKNQFLRELKPKIVSNLG</sequence>
<keyword evidence="4" id="KW-0808">Transferase</keyword>
<dbReference type="InParanoid" id="B9RR32"/>
<organism evidence="12 13">
    <name type="scientific">Ricinus communis</name>
    <name type="common">Castor bean</name>
    <dbReference type="NCBI Taxonomy" id="3988"/>
    <lineage>
        <taxon>Eukaryota</taxon>
        <taxon>Viridiplantae</taxon>
        <taxon>Streptophyta</taxon>
        <taxon>Embryophyta</taxon>
        <taxon>Tracheophyta</taxon>
        <taxon>Spermatophyta</taxon>
        <taxon>Magnoliopsida</taxon>
        <taxon>eudicotyledons</taxon>
        <taxon>Gunneridae</taxon>
        <taxon>Pentapetalae</taxon>
        <taxon>rosids</taxon>
        <taxon>fabids</taxon>
        <taxon>Malpighiales</taxon>
        <taxon>Euphorbiaceae</taxon>
        <taxon>Acalyphoideae</taxon>
        <taxon>Acalypheae</taxon>
        <taxon>Ricinus</taxon>
    </lineage>
</organism>
<evidence type="ECO:0000259" key="11">
    <source>
        <dbReference type="PROSITE" id="PS50888"/>
    </source>
</evidence>
<dbReference type="PROSITE" id="PS50888">
    <property type="entry name" value="BHLH"/>
    <property type="match status" value="1"/>
</dbReference>
<dbReference type="FunFam" id="4.10.280.10:FF:000017">
    <property type="entry name" value="Transcription factor bHLH66"/>
    <property type="match status" value="1"/>
</dbReference>
<dbReference type="GO" id="GO:0005634">
    <property type="term" value="C:nucleus"/>
    <property type="evidence" value="ECO:0000318"/>
    <property type="project" value="GO_Central"/>
</dbReference>
<dbReference type="Gene3D" id="4.10.280.10">
    <property type="entry name" value="Helix-loop-helix DNA-binding domain"/>
    <property type="match status" value="1"/>
</dbReference>
<evidence type="ECO:0000313" key="12">
    <source>
        <dbReference type="EMBL" id="EEF46203.1"/>
    </source>
</evidence>
<dbReference type="Pfam" id="PF00010">
    <property type="entry name" value="HLH"/>
    <property type="match status" value="1"/>
</dbReference>
<keyword evidence="6" id="KW-0805">Transcription regulation</keyword>
<dbReference type="Proteomes" id="UP000008311">
    <property type="component" value="Unassembled WGS sequence"/>
</dbReference>
<dbReference type="GO" id="GO:0006351">
    <property type="term" value="P:DNA-templated transcription"/>
    <property type="evidence" value="ECO:0007669"/>
    <property type="project" value="InterPro"/>
</dbReference>
<name>B9RR32_RICCO</name>
<dbReference type="STRING" id="3988.B9RR32"/>
<dbReference type="InterPro" id="IPR037033">
    <property type="entry name" value="DNA-dir_RNAP_su2_hyb_sf"/>
</dbReference>
<proteinExistence type="predicted"/>
<dbReference type="InterPro" id="IPR011598">
    <property type="entry name" value="bHLH_dom"/>
</dbReference>
<dbReference type="EMBL" id="EQ973802">
    <property type="protein sequence ID" value="EEF46203.1"/>
    <property type="molecule type" value="Genomic_DNA"/>
</dbReference>